<accession>A0A8J6ATZ3</accession>
<dbReference type="GO" id="GO:0005874">
    <property type="term" value="C:microtubule"/>
    <property type="evidence" value="ECO:0007669"/>
    <property type="project" value="UniProtKB-KW"/>
</dbReference>
<keyword evidence="3" id="KW-0963">Cytoplasm</keyword>
<keyword evidence="3" id="KW-0493">Microtubule</keyword>
<dbReference type="OrthoDB" id="296187at2759"/>
<comment type="subcellular location">
    <subcellularLocation>
        <location evidence="3">Cytoplasm</location>
        <location evidence="3">Cytoskeleton</location>
    </subcellularLocation>
</comment>
<evidence type="ECO:0000256" key="2">
    <source>
        <dbReference type="ARBA" id="ARBA00023186"/>
    </source>
</evidence>
<dbReference type="EMBL" id="JAHDYR010000038">
    <property type="protein sequence ID" value="KAG9392375.1"/>
    <property type="molecule type" value="Genomic_DNA"/>
</dbReference>
<dbReference type="GO" id="GO:0007023">
    <property type="term" value="P:post-chaperonin tubulin folding pathway"/>
    <property type="evidence" value="ECO:0007669"/>
    <property type="project" value="UniProtKB-UniRule"/>
</dbReference>
<dbReference type="GO" id="GO:0007021">
    <property type="term" value="P:tubulin complex assembly"/>
    <property type="evidence" value="ECO:0007669"/>
    <property type="project" value="UniProtKB-UniRule"/>
</dbReference>
<sequence length="103" mass="11618">MEKQLKIKLGVVKRTTKDVYSYHKEVEEETAKLPSFTDEFKIKQQKESIAESKLMVRDSKKRLGTALAELKAMVSDNIAVETSEDGAEVKKAIKEAEEAIAME</sequence>
<comment type="caution">
    <text evidence="4">The sequence shown here is derived from an EMBL/GenBank/DDBJ whole genome shotgun (WGS) entry which is preliminary data.</text>
</comment>
<dbReference type="GO" id="GO:0048487">
    <property type="term" value="F:beta-tubulin binding"/>
    <property type="evidence" value="ECO:0007669"/>
    <property type="project" value="InterPro"/>
</dbReference>
<dbReference type="InterPro" id="IPR036126">
    <property type="entry name" value="TBCA_sf"/>
</dbReference>
<dbReference type="SUPFAM" id="SSF46988">
    <property type="entry name" value="Tubulin chaperone cofactor A"/>
    <property type="match status" value="1"/>
</dbReference>
<organism evidence="4 5">
    <name type="scientific">Carpediemonas membranifera</name>
    <dbReference type="NCBI Taxonomy" id="201153"/>
    <lineage>
        <taxon>Eukaryota</taxon>
        <taxon>Metamonada</taxon>
        <taxon>Carpediemonas-like organisms</taxon>
        <taxon>Carpediemonas</taxon>
    </lineage>
</organism>
<dbReference type="InterPro" id="IPR004226">
    <property type="entry name" value="TBCA"/>
</dbReference>
<evidence type="ECO:0000313" key="5">
    <source>
        <dbReference type="Proteomes" id="UP000717585"/>
    </source>
</evidence>
<dbReference type="Proteomes" id="UP000717585">
    <property type="component" value="Unassembled WGS sequence"/>
</dbReference>
<comment type="similarity">
    <text evidence="1 3">Belongs to the TBCA family.</text>
</comment>
<comment type="subunit">
    <text evidence="3">Supercomplex made of cofactors A to E. Cofactors A and D function by capturing and stabilizing tubulin in a quasi-native conformation. Cofactor E binds to the cofactor D-tubulin complex; interaction with cofactor C then causes the release of tubulin polypeptides that are committed to the native state.</text>
</comment>
<evidence type="ECO:0000256" key="1">
    <source>
        <dbReference type="ARBA" id="ARBA00006806"/>
    </source>
</evidence>
<dbReference type="PANTHER" id="PTHR21500">
    <property type="entry name" value="TUBULIN-SPECIFIC CHAPERONE A"/>
    <property type="match status" value="1"/>
</dbReference>
<keyword evidence="5" id="KW-1185">Reference proteome</keyword>
<proteinExistence type="inferred from homology"/>
<protein>
    <recommendedName>
        <fullName evidence="3">Tubulin-specific chaperone A</fullName>
    </recommendedName>
</protein>
<dbReference type="GO" id="GO:0005829">
    <property type="term" value="C:cytosol"/>
    <property type="evidence" value="ECO:0007669"/>
    <property type="project" value="TreeGrafter"/>
</dbReference>
<dbReference type="Pfam" id="PF02970">
    <property type="entry name" value="TBCA"/>
    <property type="match status" value="1"/>
</dbReference>
<keyword evidence="2 3" id="KW-0143">Chaperone</keyword>
<dbReference type="AlphaFoldDB" id="A0A8J6ATZ3"/>
<evidence type="ECO:0000256" key="3">
    <source>
        <dbReference type="RuleBase" id="RU364030"/>
    </source>
</evidence>
<dbReference type="Gene3D" id="1.20.58.90">
    <property type="match status" value="1"/>
</dbReference>
<evidence type="ECO:0000313" key="4">
    <source>
        <dbReference type="EMBL" id="KAG9392375.1"/>
    </source>
</evidence>
<name>A0A8J6ATZ3_9EUKA</name>
<gene>
    <name evidence="4" type="ORF">J8273_5365</name>
</gene>
<dbReference type="PANTHER" id="PTHR21500:SF0">
    <property type="entry name" value="TUBULIN-SPECIFIC CHAPERONE A"/>
    <property type="match status" value="1"/>
</dbReference>
<keyword evidence="3" id="KW-0206">Cytoskeleton</keyword>
<reference evidence="4" key="1">
    <citation type="submission" date="2021-05" db="EMBL/GenBank/DDBJ databases">
        <title>A free-living protist that lacks canonical eukaryotic 1 DNA replication and segregation systems.</title>
        <authorList>
            <person name="Salas-Leiva D.E."/>
            <person name="Tromer E.C."/>
            <person name="Curtis B.A."/>
            <person name="Jerlstrom-Hultqvist J."/>
            <person name="Kolisko M."/>
            <person name="Yi Z."/>
            <person name="Salas-Leiva J.S."/>
            <person name="Gallot-Lavallee L."/>
            <person name="Kops G.J.P.L."/>
            <person name="Archibald J.M."/>
            <person name="Simpson A.G.B."/>
            <person name="Roger A.J."/>
        </authorList>
    </citation>
    <scope>NUCLEOTIDE SEQUENCE</scope>
    <source>
        <strain evidence="4">BICM</strain>
    </source>
</reference>